<gene>
    <name evidence="1" type="ORF">EXIGUO9Y_360247</name>
</gene>
<reference evidence="1 2" key="1">
    <citation type="submission" date="2019-10" db="EMBL/GenBank/DDBJ databases">
        <authorList>
            <person name="Karimi E."/>
        </authorList>
    </citation>
    <scope>NUCLEOTIDE SEQUENCE [LARGE SCALE GENOMIC DNA]</scope>
    <source>
        <strain evidence="1">Exiguobacterium sp. 9Y</strain>
    </source>
</reference>
<dbReference type="AlphaFoldDB" id="A0A653IFI5"/>
<dbReference type="EMBL" id="CABWKQ010000030">
    <property type="protein sequence ID" value="VWX37970.1"/>
    <property type="molecule type" value="Genomic_DNA"/>
</dbReference>
<evidence type="ECO:0000313" key="2">
    <source>
        <dbReference type="Proteomes" id="UP000439752"/>
    </source>
</evidence>
<sequence>MMLLGCMRMDETIKQYKLEQEALQLESLVRAASNDCRQDETIRYPIGRVTCIRTDKGFKMEAILENGQRIEAVVSDG</sequence>
<organism evidence="1 2">
    <name type="scientific">Exiguobacterium oxidotolerans</name>
    <dbReference type="NCBI Taxonomy" id="223958"/>
    <lineage>
        <taxon>Bacteria</taxon>
        <taxon>Bacillati</taxon>
        <taxon>Bacillota</taxon>
        <taxon>Bacilli</taxon>
        <taxon>Bacillales</taxon>
        <taxon>Bacillales Family XII. Incertae Sedis</taxon>
        <taxon>Exiguobacterium</taxon>
    </lineage>
</organism>
<dbReference type="Proteomes" id="UP000439752">
    <property type="component" value="Unassembled WGS sequence"/>
</dbReference>
<proteinExistence type="predicted"/>
<name>A0A653IFI5_9BACL</name>
<accession>A0A653IFI5</accession>
<protein>
    <submittedName>
        <fullName evidence="1">Uncharacterized protein</fullName>
    </submittedName>
</protein>
<keyword evidence="2" id="KW-1185">Reference proteome</keyword>
<evidence type="ECO:0000313" key="1">
    <source>
        <dbReference type="EMBL" id="VWX37970.1"/>
    </source>
</evidence>
<dbReference type="RefSeq" id="WP_235195216.1">
    <property type="nucleotide sequence ID" value="NZ_LR732312.1"/>
</dbReference>